<dbReference type="AlphaFoldDB" id="U2YMB4"/>
<name>U2YMB4_9RHOB</name>
<dbReference type="InterPro" id="IPR053167">
    <property type="entry name" value="Spore_coat_component"/>
</dbReference>
<protein>
    <submittedName>
        <fullName evidence="2">Sigma-fimbriae tip adhesin</fullName>
    </submittedName>
</protein>
<accession>U2YMB4</accession>
<sequence>MSVFLDGGTFAISGQRRMKSDAGTHVPYEIYSNAARTAPLSISDALFSGSILATAPQLFQIYGRVPAGQYSAGTYSDTISVTVNY</sequence>
<evidence type="ECO:0000259" key="1">
    <source>
        <dbReference type="Pfam" id="PF05229"/>
    </source>
</evidence>
<dbReference type="PANTHER" id="PTHR37089:SF3">
    <property type="entry name" value="EXPORTED PROTEIN"/>
    <property type="match status" value="1"/>
</dbReference>
<dbReference type="SMART" id="SM00972">
    <property type="entry name" value="SCPU"/>
    <property type="match status" value="1"/>
</dbReference>
<dbReference type="InterPro" id="IPR007893">
    <property type="entry name" value="Spore_coat_U/FanG"/>
</dbReference>
<evidence type="ECO:0000313" key="3">
    <source>
        <dbReference type="Proteomes" id="UP000016566"/>
    </source>
</evidence>
<evidence type="ECO:0000313" key="2">
    <source>
        <dbReference type="EMBL" id="GAD56301.1"/>
    </source>
</evidence>
<gene>
    <name evidence="2" type="ORF">MBELCI_2353</name>
</gene>
<reference evidence="2" key="1">
    <citation type="journal article" date="2013" name="Genome Announc.">
        <title>Draft Genome Sequence of Loktanella cinnabarina LL-001T, Isolated from Deep-Sea Floor Sediment.</title>
        <authorList>
            <person name="Nishi S."/>
            <person name="Tsubouchi T."/>
            <person name="Takaki Y."/>
            <person name="Koyanagi R."/>
            <person name="Satoh N."/>
            <person name="Maruyama T."/>
            <person name="Hatada Y."/>
        </authorList>
    </citation>
    <scope>NUCLEOTIDE SEQUENCE [LARGE SCALE GENOMIC DNA]</scope>
    <source>
        <strain evidence="2">LL-001</strain>
    </source>
</reference>
<feature type="domain" description="Spore coat protein U/FanG" evidence="1">
    <location>
        <begin position="2"/>
        <end position="82"/>
    </location>
</feature>
<dbReference type="STRING" id="1337093.MBELCI_2353"/>
<dbReference type="eggNOG" id="COG5430">
    <property type="taxonomic scope" value="Bacteria"/>
</dbReference>
<proteinExistence type="predicted"/>
<keyword evidence="3" id="KW-1185">Reference proteome</keyword>
<dbReference type="Proteomes" id="UP000016566">
    <property type="component" value="Unassembled WGS sequence"/>
</dbReference>
<dbReference type="Pfam" id="PF05229">
    <property type="entry name" value="SCPU"/>
    <property type="match status" value="1"/>
</dbReference>
<organism evidence="2 3">
    <name type="scientific">Limimaricola cinnabarinus LL-001</name>
    <dbReference type="NCBI Taxonomy" id="1337093"/>
    <lineage>
        <taxon>Bacteria</taxon>
        <taxon>Pseudomonadati</taxon>
        <taxon>Pseudomonadota</taxon>
        <taxon>Alphaproteobacteria</taxon>
        <taxon>Rhodobacterales</taxon>
        <taxon>Paracoccaceae</taxon>
        <taxon>Limimaricola</taxon>
    </lineage>
</organism>
<dbReference type="PANTHER" id="PTHR37089">
    <property type="entry name" value="PROTEIN U-RELATED"/>
    <property type="match status" value="1"/>
</dbReference>
<dbReference type="EMBL" id="BATB01000033">
    <property type="protein sequence ID" value="GAD56301.1"/>
    <property type="molecule type" value="Genomic_DNA"/>
</dbReference>
<comment type="caution">
    <text evidence="2">The sequence shown here is derived from an EMBL/GenBank/DDBJ whole genome shotgun (WGS) entry which is preliminary data.</text>
</comment>